<dbReference type="WBParaSite" id="SSLN_0001059301-mRNA-1">
    <property type="protein sequence ID" value="SSLN_0001059301-mRNA-1"/>
    <property type="gene ID" value="SSLN_0001059301"/>
</dbReference>
<dbReference type="GO" id="GO:0030027">
    <property type="term" value="C:lamellipodium"/>
    <property type="evidence" value="ECO:0007669"/>
    <property type="project" value="TreeGrafter"/>
</dbReference>
<dbReference type="GO" id="GO:0034198">
    <property type="term" value="P:cellular response to amino acid starvation"/>
    <property type="evidence" value="ECO:0007669"/>
    <property type="project" value="TreeGrafter"/>
</dbReference>
<gene>
    <name evidence="2" type="ORF">SSLN_LOCUS10195</name>
</gene>
<name>A0A183T147_SCHSO</name>
<organism evidence="4">
    <name type="scientific">Schistocephalus solidus</name>
    <name type="common">Tapeworm</name>
    <dbReference type="NCBI Taxonomy" id="70667"/>
    <lineage>
        <taxon>Eukaryota</taxon>
        <taxon>Metazoa</taxon>
        <taxon>Spiralia</taxon>
        <taxon>Lophotrochozoa</taxon>
        <taxon>Platyhelminthes</taxon>
        <taxon>Cestoda</taxon>
        <taxon>Eucestoda</taxon>
        <taxon>Diphyllobothriidea</taxon>
        <taxon>Diphyllobothriidae</taxon>
        <taxon>Schistocephalus</taxon>
    </lineage>
</organism>
<dbReference type="AlphaFoldDB" id="A0A183T147"/>
<reference evidence="4" key="1">
    <citation type="submission" date="2016-06" db="UniProtKB">
        <authorList>
            <consortium name="WormBaseParasite"/>
        </authorList>
    </citation>
    <scope>IDENTIFICATION</scope>
</reference>
<proteinExistence type="predicted"/>
<dbReference type="OrthoDB" id="10267127at2759"/>
<dbReference type="GO" id="GO:1904262">
    <property type="term" value="P:negative regulation of TORC1 signaling"/>
    <property type="evidence" value="ECO:0007669"/>
    <property type="project" value="TreeGrafter"/>
</dbReference>
<dbReference type="EMBL" id="UYSU01035715">
    <property type="protein sequence ID" value="VDL96580.1"/>
    <property type="molecule type" value="Genomic_DNA"/>
</dbReference>
<dbReference type="GO" id="GO:0051015">
    <property type="term" value="F:actin filament binding"/>
    <property type="evidence" value="ECO:0007669"/>
    <property type="project" value="TreeGrafter"/>
</dbReference>
<dbReference type="GO" id="GO:0007015">
    <property type="term" value="P:actin filament organization"/>
    <property type="evidence" value="ECO:0007669"/>
    <property type="project" value="InterPro"/>
</dbReference>
<protein>
    <submittedName>
        <fullName evidence="4">Anaphase-promoting complex subunit 1</fullName>
    </submittedName>
</protein>
<dbReference type="Proteomes" id="UP000275846">
    <property type="component" value="Unassembled WGS sequence"/>
</dbReference>
<dbReference type="InterPro" id="IPR029982">
    <property type="entry name" value="Kptn"/>
</dbReference>
<dbReference type="PANTHER" id="PTHR15435:SF2">
    <property type="entry name" value="KICSTOR COMPLEX PROTEIN KAPTIN"/>
    <property type="match status" value="1"/>
</dbReference>
<feature type="compositionally biased region" description="Polar residues" evidence="1">
    <location>
        <begin position="215"/>
        <end position="242"/>
    </location>
</feature>
<evidence type="ECO:0000313" key="2">
    <source>
        <dbReference type="EMBL" id="VDL96580.1"/>
    </source>
</evidence>
<reference evidence="2 3" key="2">
    <citation type="submission" date="2018-11" db="EMBL/GenBank/DDBJ databases">
        <authorList>
            <consortium name="Pathogen Informatics"/>
        </authorList>
    </citation>
    <scope>NUCLEOTIDE SEQUENCE [LARGE SCALE GENOMIC DNA]</scope>
    <source>
        <strain evidence="2 3">NST_G2</strain>
    </source>
</reference>
<evidence type="ECO:0000313" key="3">
    <source>
        <dbReference type="Proteomes" id="UP000275846"/>
    </source>
</evidence>
<accession>A0A183T147</accession>
<sequence length="703" mass="78006">MKAFQISPPTSPLLDASRLLDFSHYKELAFFPTLGQSSIYSLTVLPSRPSGRMESPSGKYDIIAACLLSATEYSSTKQRCNVYSFTSDGGCLKPMNKPIDFVYLPIADIVCIRALYDYTSEEYLAGLYFAEYEETSVGVFPGLWKSLSFSYFLWANERSTAFIHPGLCSTWRLQKLQALPIQSFLTAGFSNTLTLSPTAIILAQTDLGPQDPLVLSSSPPDQSVTDSVSSNDGLKSTEASDSATLGRQASHLVNKVYGELDIASAVSLFPELKCVSASMVTYMDFVMLKTDPPVRLSAFGCIDGWFGVGMTDISKPVLLHFFSGSHDSPITCVKLFKQFPEPSPHPLGSQGLHNVWIPSLSHLTGSIDETESIRPDIGEVKPTTGLTQVLVPKRRHSALEEAWPPIKSTFGKKHRSFNLDPERDRVIVVRRDIRTTWLKCEPIRPELKRTDSVVDMPSSLKATPVAHLFDPWPRRSLLIQFDDGQLDLGRTKQIDDGVMKVVNRSIPCGCQFRNRSVTCFLRRTPYRCRSGRCVFRSPLFEKLPANPSSTRHNFLFRNVYTCQHFGSDNQAVLHGSADFDHVNCACVGDLDFDGRPEIVIGTFGQQLLLYRWVTDEERTSDSVVAVAAAADKASLPGRYECVSRRTVAGQVHSLLYGYDFLGDGCLCLAVLTSQGLQVLQCKSETVMDLLERRLDCLLADSKL</sequence>
<dbReference type="PANTHER" id="PTHR15435">
    <property type="entry name" value="KICSTOR COMPLEX PROTEIN KAPTIN"/>
    <property type="match status" value="1"/>
</dbReference>
<evidence type="ECO:0000256" key="1">
    <source>
        <dbReference type="SAM" id="MobiDB-lite"/>
    </source>
</evidence>
<dbReference type="STRING" id="70667.A0A183T147"/>
<keyword evidence="3" id="KW-1185">Reference proteome</keyword>
<evidence type="ECO:0000313" key="4">
    <source>
        <dbReference type="WBParaSite" id="SSLN_0001059301-mRNA-1"/>
    </source>
</evidence>
<feature type="region of interest" description="Disordered" evidence="1">
    <location>
        <begin position="214"/>
        <end position="242"/>
    </location>
</feature>
<dbReference type="GO" id="GO:0015629">
    <property type="term" value="C:actin cytoskeleton"/>
    <property type="evidence" value="ECO:0007669"/>
    <property type="project" value="InterPro"/>
</dbReference>